<dbReference type="EMBL" id="OJIN01000037">
    <property type="protein sequence ID" value="SPD72379.1"/>
    <property type="molecule type" value="Genomic_DNA"/>
</dbReference>
<gene>
    <name evidence="1" type="ORF">PITCH_A1310008</name>
</gene>
<organism evidence="1">
    <name type="scientific">uncultured Desulfobacterium sp</name>
    <dbReference type="NCBI Taxonomy" id="201089"/>
    <lineage>
        <taxon>Bacteria</taxon>
        <taxon>Pseudomonadati</taxon>
        <taxon>Thermodesulfobacteriota</taxon>
        <taxon>Desulfobacteria</taxon>
        <taxon>Desulfobacterales</taxon>
        <taxon>Desulfobacteriaceae</taxon>
        <taxon>Desulfobacterium</taxon>
        <taxon>environmental samples</taxon>
    </lineage>
</organism>
<protein>
    <submittedName>
        <fullName evidence="1">Uncharacterized protein</fullName>
    </submittedName>
</protein>
<dbReference type="AlphaFoldDB" id="A0A445MSH2"/>
<proteinExistence type="predicted"/>
<evidence type="ECO:0000313" key="1">
    <source>
        <dbReference type="EMBL" id="SPD72379.1"/>
    </source>
</evidence>
<name>A0A445MSH2_9BACT</name>
<sequence length="37" mass="4491">MEYTARWIYDRLKVMGFNGSYEIVKRKVRASRPNNIK</sequence>
<accession>A0A445MSH2</accession>
<reference evidence="1" key="1">
    <citation type="submission" date="2018-01" db="EMBL/GenBank/DDBJ databases">
        <authorList>
            <person name="Regsiter A."/>
            <person name="William W."/>
        </authorList>
    </citation>
    <scope>NUCLEOTIDE SEQUENCE</scope>
    <source>
        <strain evidence="1">TRIP AH-1</strain>
    </source>
</reference>